<reference evidence="1 2" key="2">
    <citation type="journal article" date="2022" name="Mol. Ecol. Resour.">
        <title>The genomes of chicory, endive, great burdock and yacon provide insights into Asteraceae paleo-polyploidization history and plant inulin production.</title>
        <authorList>
            <person name="Fan W."/>
            <person name="Wang S."/>
            <person name="Wang H."/>
            <person name="Wang A."/>
            <person name="Jiang F."/>
            <person name="Liu H."/>
            <person name="Zhao H."/>
            <person name="Xu D."/>
            <person name="Zhang Y."/>
        </authorList>
    </citation>
    <scope>NUCLEOTIDE SEQUENCE [LARGE SCALE GENOMIC DNA]</scope>
    <source>
        <strain evidence="2">cv. Yunnan</strain>
        <tissue evidence="1">Leaves</tissue>
    </source>
</reference>
<name>A0ACB9JYW6_9ASTR</name>
<keyword evidence="2" id="KW-1185">Reference proteome</keyword>
<dbReference type="EMBL" id="CM042019">
    <property type="protein sequence ID" value="KAI3825204.1"/>
    <property type="molecule type" value="Genomic_DNA"/>
</dbReference>
<organism evidence="1 2">
    <name type="scientific">Smallanthus sonchifolius</name>
    <dbReference type="NCBI Taxonomy" id="185202"/>
    <lineage>
        <taxon>Eukaryota</taxon>
        <taxon>Viridiplantae</taxon>
        <taxon>Streptophyta</taxon>
        <taxon>Embryophyta</taxon>
        <taxon>Tracheophyta</taxon>
        <taxon>Spermatophyta</taxon>
        <taxon>Magnoliopsida</taxon>
        <taxon>eudicotyledons</taxon>
        <taxon>Gunneridae</taxon>
        <taxon>Pentapetalae</taxon>
        <taxon>asterids</taxon>
        <taxon>campanulids</taxon>
        <taxon>Asterales</taxon>
        <taxon>Asteraceae</taxon>
        <taxon>Asteroideae</taxon>
        <taxon>Heliantheae alliance</taxon>
        <taxon>Millerieae</taxon>
        <taxon>Smallanthus</taxon>
    </lineage>
</organism>
<protein>
    <submittedName>
        <fullName evidence="1">Uncharacterized protein</fullName>
    </submittedName>
</protein>
<proteinExistence type="predicted"/>
<evidence type="ECO:0000313" key="1">
    <source>
        <dbReference type="EMBL" id="KAI3825204.1"/>
    </source>
</evidence>
<comment type="caution">
    <text evidence="1">The sequence shown here is derived from an EMBL/GenBank/DDBJ whole genome shotgun (WGS) entry which is preliminary data.</text>
</comment>
<reference evidence="2" key="1">
    <citation type="journal article" date="2022" name="Mol. Ecol. Resour.">
        <title>The genomes of chicory, endive, great burdock and yacon provide insights into Asteraceae palaeo-polyploidization history and plant inulin production.</title>
        <authorList>
            <person name="Fan W."/>
            <person name="Wang S."/>
            <person name="Wang H."/>
            <person name="Wang A."/>
            <person name="Jiang F."/>
            <person name="Liu H."/>
            <person name="Zhao H."/>
            <person name="Xu D."/>
            <person name="Zhang Y."/>
        </authorList>
    </citation>
    <scope>NUCLEOTIDE SEQUENCE [LARGE SCALE GENOMIC DNA]</scope>
    <source>
        <strain evidence="2">cv. Yunnan</strain>
    </source>
</reference>
<gene>
    <name evidence="1" type="ORF">L1987_06681</name>
</gene>
<accession>A0ACB9JYW6</accession>
<sequence>MLGEEHCSSLFQLQRLIFSGSGYQLQSWRSVARCNHPKLLMICLSAATSVDAAKKPIRSNSGLRRIRLSAADKLIRISLLVNSQTLW</sequence>
<evidence type="ECO:0000313" key="2">
    <source>
        <dbReference type="Proteomes" id="UP001056120"/>
    </source>
</evidence>
<dbReference type="Proteomes" id="UP001056120">
    <property type="component" value="Linkage Group LG02"/>
</dbReference>